<comment type="caution">
    <text evidence="1">The sequence shown here is derived from an EMBL/GenBank/DDBJ whole genome shotgun (WGS) entry which is preliminary data.</text>
</comment>
<dbReference type="SUPFAM" id="SSF69118">
    <property type="entry name" value="AhpD-like"/>
    <property type="match status" value="1"/>
</dbReference>
<reference evidence="1 2" key="1">
    <citation type="submission" date="2020-04" db="EMBL/GenBank/DDBJ databases">
        <title>Description of novel Gluconacetobacter.</title>
        <authorList>
            <person name="Sombolestani A."/>
        </authorList>
    </citation>
    <scope>NUCLEOTIDE SEQUENCE [LARGE SCALE GENOMIC DNA]</scope>
    <source>
        <strain evidence="1 2">LMG 7603</strain>
    </source>
</reference>
<evidence type="ECO:0000313" key="2">
    <source>
        <dbReference type="Proteomes" id="UP000550787"/>
    </source>
</evidence>
<proteinExistence type="predicted"/>
<dbReference type="Gene3D" id="1.20.1290.10">
    <property type="entry name" value="AhpD-like"/>
    <property type="match status" value="1"/>
</dbReference>
<name>A0A7W4I628_GLUDI</name>
<dbReference type="EMBL" id="JABEQG010000021">
    <property type="protein sequence ID" value="MBB2156946.1"/>
    <property type="molecule type" value="Genomic_DNA"/>
</dbReference>
<dbReference type="RefSeq" id="WP_012554243.1">
    <property type="nucleotide sequence ID" value="NZ_JABEQG010000021.1"/>
</dbReference>
<gene>
    <name evidence="1" type="ORF">HLH33_11600</name>
</gene>
<evidence type="ECO:0000313" key="1">
    <source>
        <dbReference type="EMBL" id="MBB2156946.1"/>
    </source>
</evidence>
<dbReference type="Proteomes" id="UP000550787">
    <property type="component" value="Unassembled WGS sequence"/>
</dbReference>
<protein>
    <submittedName>
        <fullName evidence="1">CMD domain protein</fullName>
    </submittedName>
</protein>
<dbReference type="InterPro" id="IPR029032">
    <property type="entry name" value="AhpD-like"/>
</dbReference>
<dbReference type="AlphaFoldDB" id="A0A7W4I628"/>
<organism evidence="1 2">
    <name type="scientific">Gluconacetobacter diazotrophicus</name>
    <name type="common">Acetobacter diazotrophicus</name>
    <dbReference type="NCBI Taxonomy" id="33996"/>
    <lineage>
        <taxon>Bacteria</taxon>
        <taxon>Pseudomonadati</taxon>
        <taxon>Pseudomonadota</taxon>
        <taxon>Alphaproteobacteria</taxon>
        <taxon>Acetobacterales</taxon>
        <taxon>Acetobacteraceae</taxon>
        <taxon>Gluconacetobacter</taxon>
    </lineage>
</organism>
<sequence length="214" mass="22746">MSSGPIVDLAHVPDVIDHIVGIPKGSWLDALRERRRVLRDNAQRSALVLFAPEDAGEVSVLERRGLAVFVAGLHGHRPVHDFYAAVLRGLPGGAAHLAAIEALLDRARTRGPYGHYPAGTLSAENLSGIVFDAPAEGLGARLAAAFSHAHLLVFHPRDARQAAIETLRDAGWTDSGIVTLSQLVSFLAFQIRVIHGLSVLKDAGPAPAAHKENA</sequence>
<dbReference type="NCBIfam" id="TIGR04029">
    <property type="entry name" value="CMD_Avi_7170"/>
    <property type="match status" value="1"/>
</dbReference>
<dbReference type="InterPro" id="IPR023982">
    <property type="entry name" value="CHP04029_CMD-like"/>
</dbReference>
<accession>A0A7W4I628</accession>